<evidence type="ECO:0000313" key="1">
    <source>
        <dbReference type="EMBL" id="KAG5617453.1"/>
    </source>
</evidence>
<name>A0A9J5ZYP7_SOLCO</name>
<comment type="caution">
    <text evidence="1">The sequence shown here is derived from an EMBL/GenBank/DDBJ whole genome shotgun (WGS) entry which is preliminary data.</text>
</comment>
<dbReference type="EMBL" id="JACXVP010000003">
    <property type="protein sequence ID" value="KAG5617453.1"/>
    <property type="molecule type" value="Genomic_DNA"/>
</dbReference>
<dbReference type="AlphaFoldDB" id="A0A9J5ZYP7"/>
<keyword evidence="2" id="KW-1185">Reference proteome</keyword>
<dbReference type="Proteomes" id="UP000824120">
    <property type="component" value="Chromosome 3"/>
</dbReference>
<organism evidence="1 2">
    <name type="scientific">Solanum commersonii</name>
    <name type="common">Commerson's wild potato</name>
    <name type="synonym">Commerson's nightshade</name>
    <dbReference type="NCBI Taxonomy" id="4109"/>
    <lineage>
        <taxon>Eukaryota</taxon>
        <taxon>Viridiplantae</taxon>
        <taxon>Streptophyta</taxon>
        <taxon>Embryophyta</taxon>
        <taxon>Tracheophyta</taxon>
        <taxon>Spermatophyta</taxon>
        <taxon>Magnoliopsida</taxon>
        <taxon>eudicotyledons</taxon>
        <taxon>Gunneridae</taxon>
        <taxon>Pentapetalae</taxon>
        <taxon>asterids</taxon>
        <taxon>lamiids</taxon>
        <taxon>Solanales</taxon>
        <taxon>Solanaceae</taxon>
        <taxon>Solanoideae</taxon>
        <taxon>Solaneae</taxon>
        <taxon>Solanum</taxon>
    </lineage>
</organism>
<evidence type="ECO:0000313" key="2">
    <source>
        <dbReference type="Proteomes" id="UP000824120"/>
    </source>
</evidence>
<reference evidence="1 2" key="1">
    <citation type="submission" date="2020-09" db="EMBL/GenBank/DDBJ databases">
        <title>De no assembly of potato wild relative species, Solanum commersonii.</title>
        <authorList>
            <person name="Cho K."/>
        </authorList>
    </citation>
    <scope>NUCLEOTIDE SEQUENCE [LARGE SCALE GENOMIC DNA]</scope>
    <source>
        <strain evidence="1">LZ3.2</strain>
        <tissue evidence="1">Leaf</tissue>
    </source>
</reference>
<proteinExistence type="predicted"/>
<sequence>MHQYFSSSAEPVFASTPNVHFCFGTILKVPTDDLISAQHISWLKFYIHSYACTNGITAPMTMSRTPTRNINSKIKHEVRKGESNLHPFLCMRGDDLAASNAAETSGVGPDNGRCSG</sequence>
<protein>
    <submittedName>
        <fullName evidence="1">Uncharacterized protein</fullName>
    </submittedName>
</protein>
<accession>A0A9J5ZYP7</accession>
<gene>
    <name evidence="1" type="ORF">H5410_017277</name>
</gene>